<feature type="chain" id="PRO_5003021906" evidence="1">
    <location>
        <begin position="21"/>
        <end position="310"/>
    </location>
</feature>
<dbReference type="Proteomes" id="UP000002027">
    <property type="component" value="Chromosome 1"/>
</dbReference>
<dbReference type="RefSeq" id="WP_012872205.1">
    <property type="nucleotide sequence ID" value="NC_013523.1"/>
</dbReference>
<evidence type="ECO:0000313" key="3">
    <source>
        <dbReference type="Proteomes" id="UP000002027"/>
    </source>
</evidence>
<dbReference type="OrthoDB" id="146594at2"/>
<sequence>MRLRRILGAAMIGAALVAQAVAPVSAGLSDADIAFGEWWYYWDRPVARGDVKRSWVWGTPILEDPDTEPYVEGQVWPGRGTGERRVEYYDKARMEYWPGAAGRPHPDEDLWRITTGLLATELMTGRLQLGHDTFEPHTPSAAPVAGDPDSGDITPSYAAMGKVMGYQPIPAGWTIIQTIDAHGNVGADQRFAQYGVTALDVGAPTNHTVASVFWEWMTQDGVTYRYDGELVSGPLFPNPFYATGYPTTEAYWTRARVAGVETDVLVQCFERRCMTYTPSNPEGWRVEMGNIGRHYYHWRYTEIPAETQEP</sequence>
<evidence type="ECO:0000256" key="1">
    <source>
        <dbReference type="SAM" id="SignalP"/>
    </source>
</evidence>
<dbReference type="HOGENOM" id="CLU_069135_0_0_0"/>
<dbReference type="AlphaFoldDB" id="D1C4J2"/>
<keyword evidence="1" id="KW-0732">Signal</keyword>
<proteinExistence type="predicted"/>
<keyword evidence="3" id="KW-1185">Reference proteome</keyword>
<accession>D1C4J2</accession>
<name>D1C4J2_SPHTD</name>
<feature type="signal peptide" evidence="1">
    <location>
        <begin position="1"/>
        <end position="20"/>
    </location>
</feature>
<dbReference type="EMBL" id="CP001823">
    <property type="protein sequence ID" value="ACZ39159.1"/>
    <property type="molecule type" value="Genomic_DNA"/>
</dbReference>
<dbReference type="eggNOG" id="COG1404">
    <property type="taxonomic scope" value="Bacteria"/>
</dbReference>
<reference evidence="3" key="1">
    <citation type="submission" date="2009-11" db="EMBL/GenBank/DDBJ databases">
        <title>The complete chromosome 1 of Sphaerobacter thermophilus DSM 20745.</title>
        <authorList>
            <person name="Lucas S."/>
            <person name="Copeland A."/>
            <person name="Lapidus A."/>
            <person name="Glavina del Rio T."/>
            <person name="Dalin E."/>
            <person name="Tice H."/>
            <person name="Bruce D."/>
            <person name="Goodwin L."/>
            <person name="Pitluck S."/>
            <person name="Kyrpides N."/>
            <person name="Mavromatis K."/>
            <person name="Ivanova N."/>
            <person name="Mikhailova N."/>
            <person name="LaButti K.M."/>
            <person name="Clum A."/>
            <person name="Sun H.I."/>
            <person name="Brettin T."/>
            <person name="Detter J.C."/>
            <person name="Han C."/>
            <person name="Larimer F."/>
            <person name="Land M."/>
            <person name="Hauser L."/>
            <person name="Markowitz V."/>
            <person name="Cheng J.F."/>
            <person name="Hugenholtz P."/>
            <person name="Woyke T."/>
            <person name="Wu D."/>
            <person name="Steenblock K."/>
            <person name="Schneider S."/>
            <person name="Pukall R."/>
            <person name="Goeker M."/>
            <person name="Klenk H.P."/>
            <person name="Eisen J.A."/>
        </authorList>
    </citation>
    <scope>NUCLEOTIDE SEQUENCE [LARGE SCALE GENOMIC DNA]</scope>
    <source>
        <strain evidence="3">ATCC 49802 / DSM 20745 / S 6022</strain>
    </source>
</reference>
<organism evidence="2 3">
    <name type="scientific">Sphaerobacter thermophilus (strain ATCC 49802 / DSM 20745 / KCCM 41009 / NCIMB 13125 / S 6022)</name>
    <dbReference type="NCBI Taxonomy" id="479434"/>
    <lineage>
        <taxon>Bacteria</taxon>
        <taxon>Pseudomonadati</taxon>
        <taxon>Thermomicrobiota</taxon>
        <taxon>Thermomicrobia</taxon>
        <taxon>Sphaerobacterales</taxon>
        <taxon>Sphaerobacterineae</taxon>
        <taxon>Sphaerobacteraceae</taxon>
        <taxon>Sphaerobacter</taxon>
    </lineage>
</organism>
<protein>
    <submittedName>
        <fullName evidence="2">Uncharacterized protein</fullName>
    </submittedName>
</protein>
<dbReference type="InParanoid" id="D1C4J2"/>
<evidence type="ECO:0000313" key="2">
    <source>
        <dbReference type="EMBL" id="ACZ39159.1"/>
    </source>
</evidence>
<dbReference type="KEGG" id="sti:Sthe_1725"/>
<gene>
    <name evidence="2" type="ordered locus">Sthe_1725</name>
</gene>
<reference evidence="2 3" key="2">
    <citation type="journal article" date="2010" name="Stand. Genomic Sci.">
        <title>Complete genome sequence of Desulfohalobium retbaense type strain (HR(100)).</title>
        <authorList>
            <person name="Spring S."/>
            <person name="Nolan M."/>
            <person name="Lapidus A."/>
            <person name="Glavina Del Rio T."/>
            <person name="Copeland A."/>
            <person name="Tice H."/>
            <person name="Cheng J.F."/>
            <person name="Lucas S."/>
            <person name="Land M."/>
            <person name="Chen F."/>
            <person name="Bruce D."/>
            <person name="Goodwin L."/>
            <person name="Pitluck S."/>
            <person name="Ivanova N."/>
            <person name="Mavromatis K."/>
            <person name="Mikhailova N."/>
            <person name="Pati A."/>
            <person name="Chen A."/>
            <person name="Palaniappan K."/>
            <person name="Hauser L."/>
            <person name="Chang Y.J."/>
            <person name="Jeffries C.D."/>
            <person name="Munk C."/>
            <person name="Kiss H."/>
            <person name="Chain P."/>
            <person name="Han C."/>
            <person name="Brettin T."/>
            <person name="Detter J.C."/>
            <person name="Schuler E."/>
            <person name="Goker M."/>
            <person name="Rohde M."/>
            <person name="Bristow J."/>
            <person name="Eisen J.A."/>
            <person name="Markowitz V."/>
            <person name="Hugenholtz P."/>
            <person name="Kyrpides N.C."/>
            <person name="Klenk H.P."/>
        </authorList>
    </citation>
    <scope>NUCLEOTIDE SEQUENCE [LARGE SCALE GENOMIC DNA]</scope>
    <source>
        <strain evidence="3">ATCC 49802 / DSM 20745 / S 6022</strain>
    </source>
</reference>